<protein>
    <submittedName>
        <fullName evidence="1">Uncharacterized protein</fullName>
    </submittedName>
</protein>
<gene>
    <name evidence="1" type="ORF">APC1503_0412</name>
</gene>
<accession>A0A2N0T3C0</accession>
<proteinExistence type="predicted"/>
<sequence>MRFEKENHKYFTLLEHLEDGPEGVGARITRITPRLRLDVTLQIPFTYQLPAETTRLETLQVRNHTVIHQSFDDQEKAEQWTINFINRLKPCRHLKGREQ</sequence>
<comment type="caution">
    <text evidence="1">The sequence shown here is derived from an EMBL/GenBank/DDBJ whole genome shotgun (WGS) entry which is preliminary data.</text>
</comment>
<dbReference type="AlphaFoldDB" id="A0A2N0T3C0"/>
<dbReference type="RefSeq" id="WP_101011043.1">
    <property type="nucleotide sequence ID" value="NZ_PJDT01000009.1"/>
</dbReference>
<evidence type="ECO:0000313" key="1">
    <source>
        <dbReference type="EMBL" id="PKC90518.1"/>
    </source>
</evidence>
<organism evidence="1 2">
    <name type="scientific">Bifidobacterium longum</name>
    <dbReference type="NCBI Taxonomy" id="216816"/>
    <lineage>
        <taxon>Bacteria</taxon>
        <taxon>Bacillati</taxon>
        <taxon>Actinomycetota</taxon>
        <taxon>Actinomycetes</taxon>
        <taxon>Bifidobacteriales</taxon>
        <taxon>Bifidobacteriaceae</taxon>
        <taxon>Bifidobacterium</taxon>
    </lineage>
</organism>
<dbReference type="Proteomes" id="UP000232654">
    <property type="component" value="Unassembled WGS sequence"/>
</dbReference>
<name>A0A2N0T3C0_BIFLN</name>
<evidence type="ECO:0000313" key="2">
    <source>
        <dbReference type="Proteomes" id="UP000232654"/>
    </source>
</evidence>
<reference evidence="1 2" key="1">
    <citation type="submission" date="2017-12" db="EMBL/GenBank/DDBJ databases">
        <title>Bifidobacterium longum APC/DPC strains.</title>
        <authorList>
            <person name="Arboleya S."/>
        </authorList>
    </citation>
    <scope>NUCLEOTIDE SEQUENCE [LARGE SCALE GENOMIC DNA]</scope>
    <source>
        <strain evidence="1 2">APC1503</strain>
    </source>
</reference>
<dbReference type="EMBL" id="PJDT01000009">
    <property type="protein sequence ID" value="PKC90518.1"/>
    <property type="molecule type" value="Genomic_DNA"/>
</dbReference>